<dbReference type="Gene3D" id="2.60.120.1000">
    <property type="match status" value="1"/>
</dbReference>
<feature type="domain" description="Apple" evidence="4">
    <location>
        <begin position="29"/>
        <end position="109"/>
    </location>
</feature>
<evidence type="ECO:0000256" key="2">
    <source>
        <dbReference type="ARBA" id="ARBA00023157"/>
    </source>
</evidence>
<organism evidence="6 7">
    <name type="scientific">Porites evermanni</name>
    <dbReference type="NCBI Taxonomy" id="104178"/>
    <lineage>
        <taxon>Eukaryota</taxon>
        <taxon>Metazoa</taxon>
        <taxon>Cnidaria</taxon>
        <taxon>Anthozoa</taxon>
        <taxon>Hexacorallia</taxon>
        <taxon>Scleractinia</taxon>
        <taxon>Fungiina</taxon>
        <taxon>Poritidae</taxon>
        <taxon>Porites</taxon>
    </lineage>
</organism>
<evidence type="ECO:0000313" key="7">
    <source>
        <dbReference type="Proteomes" id="UP001159427"/>
    </source>
</evidence>
<keyword evidence="1" id="KW-0479">Metal-binding</keyword>
<accession>A0ABN8MKI1</accession>
<evidence type="ECO:0008006" key="8">
    <source>
        <dbReference type="Google" id="ProtNLM"/>
    </source>
</evidence>
<evidence type="ECO:0000256" key="3">
    <source>
        <dbReference type="SAM" id="SignalP"/>
    </source>
</evidence>
<evidence type="ECO:0000259" key="5">
    <source>
        <dbReference type="PROSITE" id="PS51046"/>
    </source>
</evidence>
<dbReference type="InterPro" id="IPR003609">
    <property type="entry name" value="Pan_app"/>
</dbReference>
<feature type="signal peptide" evidence="3">
    <location>
        <begin position="1"/>
        <end position="25"/>
    </location>
</feature>
<gene>
    <name evidence="6" type="ORF">PEVE_00034249</name>
</gene>
<comment type="caution">
    <text evidence="6">The sequence shown here is derived from an EMBL/GenBank/DDBJ whole genome shotgun (WGS) entry which is preliminary data.</text>
</comment>
<dbReference type="PROSITE" id="PS51046">
    <property type="entry name" value="GON"/>
    <property type="match status" value="1"/>
</dbReference>
<keyword evidence="7" id="KW-1185">Reference proteome</keyword>
<dbReference type="PANTHER" id="PTHR16146:SF46">
    <property type="entry name" value="INTELECTIN-1A-RELATED"/>
    <property type="match status" value="1"/>
</dbReference>
<feature type="chain" id="PRO_5045514970" description="Apple domain-containing protein" evidence="3">
    <location>
        <begin position="26"/>
        <end position="156"/>
    </location>
</feature>
<keyword evidence="3" id="KW-0732">Signal</keyword>
<reference evidence="6 7" key="1">
    <citation type="submission" date="2022-05" db="EMBL/GenBank/DDBJ databases">
        <authorList>
            <consortium name="Genoscope - CEA"/>
            <person name="William W."/>
        </authorList>
    </citation>
    <scope>NUCLEOTIDE SEQUENCE [LARGE SCALE GENOMIC DNA]</scope>
</reference>
<evidence type="ECO:0000313" key="6">
    <source>
        <dbReference type="EMBL" id="CAH3028508.1"/>
    </source>
</evidence>
<keyword evidence="2" id="KW-1015">Disulfide bond</keyword>
<name>A0ABN8MKI1_9CNID</name>
<dbReference type="Pfam" id="PF00024">
    <property type="entry name" value="PAN_1"/>
    <property type="match status" value="1"/>
</dbReference>
<dbReference type="InterPro" id="IPR012314">
    <property type="entry name" value="Pept_M12B_GON-ADAMTSs"/>
</dbReference>
<dbReference type="PANTHER" id="PTHR16146">
    <property type="entry name" value="INTELECTIN"/>
    <property type="match status" value="1"/>
</dbReference>
<protein>
    <recommendedName>
        <fullName evidence="8">Apple domain-containing protein</fullName>
    </recommendedName>
</protein>
<sequence>MHEKAAVTGVLFSIFFLGLIRKAATTDQCNGPRQIPMQGKMLKGHIYETRWVRSGYAECLFICREEKVCQSFNFVANESKCEFNNRTKEACSPEDFVPDLHRLYVKLDVSRVPLGSIPELPATSCQEINKNEGKKLDSGKYWISLSGTIVHVYCNM</sequence>
<evidence type="ECO:0000256" key="1">
    <source>
        <dbReference type="ARBA" id="ARBA00022723"/>
    </source>
</evidence>
<evidence type="ECO:0000259" key="4">
    <source>
        <dbReference type="PROSITE" id="PS50948"/>
    </source>
</evidence>
<dbReference type="PROSITE" id="PS50948">
    <property type="entry name" value="PAN"/>
    <property type="match status" value="1"/>
</dbReference>
<dbReference type="EMBL" id="CALNXI010000516">
    <property type="protein sequence ID" value="CAH3028508.1"/>
    <property type="molecule type" value="Genomic_DNA"/>
</dbReference>
<feature type="non-terminal residue" evidence="6">
    <location>
        <position position="156"/>
    </location>
</feature>
<proteinExistence type="predicted"/>
<feature type="domain" description="GON" evidence="5">
    <location>
        <begin position="121"/>
        <end position="156"/>
    </location>
</feature>
<dbReference type="Proteomes" id="UP001159427">
    <property type="component" value="Unassembled WGS sequence"/>
</dbReference>
<dbReference type="SUPFAM" id="SSF57414">
    <property type="entry name" value="Hairpin loop containing domain-like"/>
    <property type="match status" value="1"/>
</dbReference>